<name>A0A9J6FQ88_HAELO</name>
<evidence type="ECO:0000256" key="2">
    <source>
        <dbReference type="SAM" id="MobiDB-lite"/>
    </source>
</evidence>
<feature type="region of interest" description="Disordered" evidence="2">
    <location>
        <begin position="1"/>
        <end position="23"/>
    </location>
</feature>
<accession>A0A9J6FQ88</accession>
<evidence type="ECO:0000256" key="1">
    <source>
        <dbReference type="SAM" id="Coils"/>
    </source>
</evidence>
<organism evidence="3 4">
    <name type="scientific">Haemaphysalis longicornis</name>
    <name type="common">Bush tick</name>
    <dbReference type="NCBI Taxonomy" id="44386"/>
    <lineage>
        <taxon>Eukaryota</taxon>
        <taxon>Metazoa</taxon>
        <taxon>Ecdysozoa</taxon>
        <taxon>Arthropoda</taxon>
        <taxon>Chelicerata</taxon>
        <taxon>Arachnida</taxon>
        <taxon>Acari</taxon>
        <taxon>Parasitiformes</taxon>
        <taxon>Ixodida</taxon>
        <taxon>Ixodoidea</taxon>
        <taxon>Ixodidae</taxon>
        <taxon>Haemaphysalinae</taxon>
        <taxon>Haemaphysalis</taxon>
    </lineage>
</organism>
<dbReference type="PANTHER" id="PTHR46888:SF1">
    <property type="entry name" value="RIBONUCLEASE H"/>
    <property type="match status" value="1"/>
</dbReference>
<gene>
    <name evidence="3" type="ORF">HPB48_008910</name>
</gene>
<dbReference type="PANTHER" id="PTHR46888">
    <property type="entry name" value="ZINC KNUCKLE DOMAINCONTAINING PROTEIN-RELATED"/>
    <property type="match status" value="1"/>
</dbReference>
<protein>
    <submittedName>
        <fullName evidence="3">Uncharacterized protein</fullName>
    </submittedName>
</protein>
<comment type="caution">
    <text evidence="3">The sequence shown here is derived from an EMBL/GenBank/DDBJ whole genome shotgun (WGS) entry which is preliminary data.</text>
</comment>
<evidence type="ECO:0000313" key="3">
    <source>
        <dbReference type="EMBL" id="KAH9365458.1"/>
    </source>
</evidence>
<reference evidence="3 4" key="1">
    <citation type="journal article" date="2020" name="Cell">
        <title>Large-Scale Comparative Analyses of Tick Genomes Elucidate Their Genetic Diversity and Vector Capacities.</title>
        <authorList>
            <consortium name="Tick Genome and Microbiome Consortium (TIGMIC)"/>
            <person name="Jia N."/>
            <person name="Wang J."/>
            <person name="Shi W."/>
            <person name="Du L."/>
            <person name="Sun Y."/>
            <person name="Zhan W."/>
            <person name="Jiang J.F."/>
            <person name="Wang Q."/>
            <person name="Zhang B."/>
            <person name="Ji P."/>
            <person name="Bell-Sakyi L."/>
            <person name="Cui X.M."/>
            <person name="Yuan T.T."/>
            <person name="Jiang B.G."/>
            <person name="Yang W.F."/>
            <person name="Lam T.T."/>
            <person name="Chang Q.C."/>
            <person name="Ding S.J."/>
            <person name="Wang X.J."/>
            <person name="Zhu J.G."/>
            <person name="Ruan X.D."/>
            <person name="Zhao L."/>
            <person name="Wei J.T."/>
            <person name="Ye R.Z."/>
            <person name="Que T.C."/>
            <person name="Du C.H."/>
            <person name="Zhou Y.H."/>
            <person name="Cheng J.X."/>
            <person name="Dai P.F."/>
            <person name="Guo W.B."/>
            <person name="Han X.H."/>
            <person name="Huang E.J."/>
            <person name="Li L.F."/>
            <person name="Wei W."/>
            <person name="Gao Y.C."/>
            <person name="Liu J.Z."/>
            <person name="Shao H.Z."/>
            <person name="Wang X."/>
            <person name="Wang C.C."/>
            <person name="Yang T.C."/>
            <person name="Huo Q.B."/>
            <person name="Li W."/>
            <person name="Chen H.Y."/>
            <person name="Chen S.E."/>
            <person name="Zhou L.G."/>
            <person name="Ni X.B."/>
            <person name="Tian J.H."/>
            <person name="Sheng Y."/>
            <person name="Liu T."/>
            <person name="Pan Y.S."/>
            <person name="Xia L.Y."/>
            <person name="Li J."/>
            <person name="Zhao F."/>
            <person name="Cao W.C."/>
        </authorList>
    </citation>
    <scope>NUCLEOTIDE SEQUENCE [LARGE SCALE GENOMIC DNA]</scope>
    <source>
        <strain evidence="3">HaeL-2018</strain>
    </source>
</reference>
<sequence>MGDGEETVVSDGSLSAPGAPFSQTAMDMKKLEVRAAEERRRALELELELEKLRASRREENAAQNATVLERSDARAELCRYSKWLSGALPKFPAEAEVPVWFEAVENTLEAYAVPKEHWGQIVFPLIAEKVRFLLTRLTPSQHRDYEVLKKVVLEELKLSAGNIEGGS</sequence>
<proteinExistence type="predicted"/>
<dbReference type="Proteomes" id="UP000821853">
    <property type="component" value="Unassembled WGS sequence"/>
</dbReference>
<keyword evidence="1" id="KW-0175">Coiled coil</keyword>
<keyword evidence="4" id="KW-1185">Reference proteome</keyword>
<dbReference type="EMBL" id="JABSTR010000003">
    <property type="protein sequence ID" value="KAH9365458.1"/>
    <property type="molecule type" value="Genomic_DNA"/>
</dbReference>
<dbReference type="OMA" id="QHRDYEV"/>
<dbReference type="VEuPathDB" id="VectorBase:HLOH_048388"/>
<evidence type="ECO:0000313" key="4">
    <source>
        <dbReference type="Proteomes" id="UP000821853"/>
    </source>
</evidence>
<feature type="coiled-coil region" evidence="1">
    <location>
        <begin position="26"/>
        <end position="62"/>
    </location>
</feature>
<dbReference type="AlphaFoldDB" id="A0A9J6FQ88"/>